<organism evidence="1 2">
    <name type="scientific">Smallanthus sonchifolius</name>
    <dbReference type="NCBI Taxonomy" id="185202"/>
    <lineage>
        <taxon>Eukaryota</taxon>
        <taxon>Viridiplantae</taxon>
        <taxon>Streptophyta</taxon>
        <taxon>Embryophyta</taxon>
        <taxon>Tracheophyta</taxon>
        <taxon>Spermatophyta</taxon>
        <taxon>Magnoliopsida</taxon>
        <taxon>eudicotyledons</taxon>
        <taxon>Gunneridae</taxon>
        <taxon>Pentapetalae</taxon>
        <taxon>asterids</taxon>
        <taxon>campanulids</taxon>
        <taxon>Asterales</taxon>
        <taxon>Asteraceae</taxon>
        <taxon>Asteroideae</taxon>
        <taxon>Heliantheae alliance</taxon>
        <taxon>Millerieae</taxon>
        <taxon>Smallanthus</taxon>
    </lineage>
</organism>
<reference evidence="1 2" key="2">
    <citation type="journal article" date="2022" name="Mol. Ecol. Resour.">
        <title>The genomes of chicory, endive, great burdock and yacon provide insights into Asteraceae paleo-polyploidization history and plant inulin production.</title>
        <authorList>
            <person name="Fan W."/>
            <person name="Wang S."/>
            <person name="Wang H."/>
            <person name="Wang A."/>
            <person name="Jiang F."/>
            <person name="Liu H."/>
            <person name="Zhao H."/>
            <person name="Xu D."/>
            <person name="Zhang Y."/>
        </authorList>
    </citation>
    <scope>NUCLEOTIDE SEQUENCE [LARGE SCALE GENOMIC DNA]</scope>
    <source>
        <strain evidence="2">cv. Yunnan</strain>
        <tissue evidence="1">Leaves</tissue>
    </source>
</reference>
<protein>
    <submittedName>
        <fullName evidence="1">Uncharacterized protein</fullName>
    </submittedName>
</protein>
<comment type="caution">
    <text evidence="1">The sequence shown here is derived from an EMBL/GenBank/DDBJ whole genome shotgun (WGS) entry which is preliminary data.</text>
</comment>
<keyword evidence="2" id="KW-1185">Reference proteome</keyword>
<proteinExistence type="predicted"/>
<accession>A0ACB9I1N2</accession>
<reference evidence="2" key="1">
    <citation type="journal article" date="2022" name="Mol. Ecol. Resour.">
        <title>The genomes of chicory, endive, great burdock and yacon provide insights into Asteraceae palaeo-polyploidization history and plant inulin production.</title>
        <authorList>
            <person name="Fan W."/>
            <person name="Wang S."/>
            <person name="Wang H."/>
            <person name="Wang A."/>
            <person name="Jiang F."/>
            <person name="Liu H."/>
            <person name="Zhao H."/>
            <person name="Xu D."/>
            <person name="Zhang Y."/>
        </authorList>
    </citation>
    <scope>NUCLEOTIDE SEQUENCE [LARGE SCALE GENOMIC DNA]</scope>
    <source>
        <strain evidence="2">cv. Yunnan</strain>
    </source>
</reference>
<evidence type="ECO:0000313" key="1">
    <source>
        <dbReference type="EMBL" id="KAI3801466.1"/>
    </source>
</evidence>
<gene>
    <name evidence="1" type="ORF">L1987_29571</name>
</gene>
<name>A0ACB9I1N2_9ASTR</name>
<dbReference type="Proteomes" id="UP001056120">
    <property type="component" value="Linkage Group LG10"/>
</dbReference>
<dbReference type="EMBL" id="CM042027">
    <property type="protein sequence ID" value="KAI3801466.1"/>
    <property type="molecule type" value="Genomic_DNA"/>
</dbReference>
<sequence length="107" mass="11014">MASLNMFLAPATAISSSTTTNMITTRARRVQTFATAAKGSGGSSEEKGFLEWLAGALQKDGFVETDPILQKVDGKSGGTTTVTSKKTATPAAPPKKEGGFGGLFAKK</sequence>
<evidence type="ECO:0000313" key="2">
    <source>
        <dbReference type="Proteomes" id="UP001056120"/>
    </source>
</evidence>